<name>A0AAN9T9I7_9HEMI</name>
<evidence type="ECO:0000313" key="2">
    <source>
        <dbReference type="Proteomes" id="UP001367676"/>
    </source>
</evidence>
<proteinExistence type="predicted"/>
<organism evidence="1 2">
    <name type="scientific">Parthenolecanium corni</name>
    <dbReference type="NCBI Taxonomy" id="536013"/>
    <lineage>
        <taxon>Eukaryota</taxon>
        <taxon>Metazoa</taxon>
        <taxon>Ecdysozoa</taxon>
        <taxon>Arthropoda</taxon>
        <taxon>Hexapoda</taxon>
        <taxon>Insecta</taxon>
        <taxon>Pterygota</taxon>
        <taxon>Neoptera</taxon>
        <taxon>Paraneoptera</taxon>
        <taxon>Hemiptera</taxon>
        <taxon>Sternorrhyncha</taxon>
        <taxon>Coccoidea</taxon>
        <taxon>Coccidae</taxon>
        <taxon>Parthenolecanium</taxon>
    </lineage>
</organism>
<sequence length="205" mass="22782">MRRDACLVSGRSSKVSYLLDVTLQDVAAIVVYIRFRPGNEVTATAAEVPAVELEKFVAPSNSGRCPNHKTIPFGLSPHIDVTHIRTYIATCDPSVSSIASFAVRDLHPRLRPTTVVVSISICDAIRLLDGPRFFSDIALQRFVLEVTIYPIMAGSRVSRIKYNTRVKPVTESLKPRVKEARKLANQSFSAVLWKLEMDVVQLCVK</sequence>
<dbReference type="AlphaFoldDB" id="A0AAN9T9I7"/>
<reference evidence="1 2" key="1">
    <citation type="submission" date="2024-03" db="EMBL/GenBank/DDBJ databases">
        <title>Adaptation during the transition from Ophiocordyceps entomopathogen to insect associate is accompanied by gene loss and intensified selection.</title>
        <authorList>
            <person name="Ward C.M."/>
            <person name="Onetto C.A."/>
            <person name="Borneman A.R."/>
        </authorList>
    </citation>
    <scope>NUCLEOTIDE SEQUENCE [LARGE SCALE GENOMIC DNA]</scope>
    <source>
        <strain evidence="1">AWRI1</strain>
        <tissue evidence="1">Single Adult Female</tissue>
    </source>
</reference>
<dbReference type="Proteomes" id="UP001367676">
    <property type="component" value="Unassembled WGS sequence"/>
</dbReference>
<dbReference type="EMBL" id="JBBCAQ010000036">
    <property type="protein sequence ID" value="KAK7575489.1"/>
    <property type="molecule type" value="Genomic_DNA"/>
</dbReference>
<protein>
    <submittedName>
        <fullName evidence="1">Uncharacterized protein</fullName>
    </submittedName>
</protein>
<gene>
    <name evidence="1" type="ORF">V9T40_011775</name>
</gene>
<keyword evidence="2" id="KW-1185">Reference proteome</keyword>
<accession>A0AAN9T9I7</accession>
<comment type="caution">
    <text evidence="1">The sequence shown here is derived from an EMBL/GenBank/DDBJ whole genome shotgun (WGS) entry which is preliminary data.</text>
</comment>
<evidence type="ECO:0000313" key="1">
    <source>
        <dbReference type="EMBL" id="KAK7575489.1"/>
    </source>
</evidence>